<keyword evidence="12" id="KW-0732">Signal</keyword>
<evidence type="ECO:0000313" key="17">
    <source>
        <dbReference type="Proteomes" id="UP000029867"/>
    </source>
</evidence>
<keyword evidence="7 11" id="KW-1133">Transmembrane helix</keyword>
<comment type="subcellular location">
    <subcellularLocation>
        <location evidence="1">Membrane</location>
        <topology evidence="1">Multi-pass membrane protein</topology>
    </subcellularLocation>
</comment>
<dbReference type="InterPro" id="IPR051410">
    <property type="entry name" value="Ferric/Cupric_Reductase"/>
</dbReference>
<keyword evidence="6" id="KW-0249">Electron transport</keyword>
<dbReference type="SFLD" id="SFLDS00052">
    <property type="entry name" value="Ferric_Reductase_Domain"/>
    <property type="match status" value="1"/>
</dbReference>
<dbReference type="InterPro" id="IPR013130">
    <property type="entry name" value="Fe3_Rdtase_TM_dom"/>
</dbReference>
<feature type="transmembrane region" description="Helical" evidence="11">
    <location>
        <begin position="398"/>
        <end position="414"/>
    </location>
</feature>
<feature type="transmembrane region" description="Helical" evidence="11">
    <location>
        <begin position="245"/>
        <end position="264"/>
    </location>
</feature>
<evidence type="ECO:0000256" key="5">
    <source>
        <dbReference type="ARBA" id="ARBA00022827"/>
    </source>
</evidence>
<dbReference type="VEuPathDB" id="FungiDB:C5L36_0B02320"/>
<evidence type="ECO:0000256" key="10">
    <source>
        <dbReference type="ARBA" id="ARBA00023136"/>
    </source>
</evidence>
<dbReference type="InterPro" id="IPR013112">
    <property type="entry name" value="FAD-bd_8"/>
</dbReference>
<evidence type="ECO:0008006" key="18">
    <source>
        <dbReference type="Google" id="ProtNLM"/>
    </source>
</evidence>
<feature type="chain" id="PRO_5001959442" description="FAD-binding FR-type domain-containing protein" evidence="12">
    <location>
        <begin position="18"/>
        <end position="693"/>
    </location>
</feature>
<keyword evidence="8" id="KW-0560">Oxidoreductase</keyword>
<gene>
    <name evidence="16" type="ORF">JL09_g2653</name>
</gene>
<evidence type="ECO:0000259" key="13">
    <source>
        <dbReference type="Pfam" id="PF01794"/>
    </source>
</evidence>
<dbReference type="eggNOG" id="KOG0039">
    <property type="taxonomic scope" value="Eukaryota"/>
</dbReference>
<feature type="transmembrane region" description="Helical" evidence="11">
    <location>
        <begin position="372"/>
        <end position="391"/>
    </location>
</feature>
<evidence type="ECO:0000313" key="16">
    <source>
        <dbReference type="EMBL" id="KGK38194.1"/>
    </source>
</evidence>
<dbReference type="PANTHER" id="PTHR32361">
    <property type="entry name" value="FERRIC/CUPRIC REDUCTASE TRANSMEMBRANE COMPONENT"/>
    <property type="match status" value="1"/>
</dbReference>
<dbReference type="GO" id="GO:0015677">
    <property type="term" value="P:copper ion import"/>
    <property type="evidence" value="ECO:0007669"/>
    <property type="project" value="TreeGrafter"/>
</dbReference>
<keyword evidence="3" id="KW-0285">Flavoprotein</keyword>
<evidence type="ECO:0000256" key="1">
    <source>
        <dbReference type="ARBA" id="ARBA00004141"/>
    </source>
</evidence>
<protein>
    <recommendedName>
        <fullName evidence="18">FAD-binding FR-type domain-containing protein</fullName>
    </recommendedName>
</protein>
<dbReference type="SFLD" id="SFLDG01168">
    <property type="entry name" value="Ferric_reductase_subgroup_(FRE"/>
    <property type="match status" value="1"/>
</dbReference>
<feature type="transmembrane region" description="Helical" evidence="11">
    <location>
        <begin position="346"/>
        <end position="366"/>
    </location>
</feature>
<feature type="transmembrane region" description="Helical" evidence="11">
    <location>
        <begin position="168"/>
        <end position="187"/>
    </location>
</feature>
<evidence type="ECO:0000256" key="12">
    <source>
        <dbReference type="SAM" id="SignalP"/>
    </source>
</evidence>
<sequence>MNIILLLIALTINICFAESKLLGTTLGQVNAGVAEFWGCEIGVRSYVVDFKPPLTSAYSKYHDKPCGYPPLIGTMMVCFTNLTGNTSEKYIEKLSMLTAEKCNEFSSFNYTAEFYKQQYYNATKHLVDYRDVKNLSQPIYSPLTTNVSKYYASFKYYKSYYANVDNSTYFAVGICGYFLALIIIGAIHNFCRETSVAKSINGTRIVKLFQRYIVFPTLLPGGKYYEAYGWKYFTILSPNRAQFLVDFVLMLLQIGFYGATYYHATHKNYLRFLADKTGIMSFGKIPLLILFAGRNNFLLWITGWSYNTFLHFHKTLSYWMILDAVIHSISWTILELGYYVESLKELYFACGVAATVIGCVMIGQSLHPLRCISYEVFLIGHIVLAIGFIAMCWNHCNILGWMEWLVAACCVWFFDRLVRVIRMCCFGIRTAKISVVGKDLIKVEVNKPTWVRHSPGHYYYVYFAGWNMWQNHPFTTVQEGDKLCTYIRVKKGLTQRVFETVSANGGKMEWKVCYEGPYGGNGSYMMKKYDDFLLIAGGSGVPGILDEASRTSEGKMVWIAQTLDSVKAYEMMLRNVKLDLELYITREQGSEKTMRLKELWGEAESEDTSSTDDKSNSATELEIKSCGQQVHAYYGKPNVAEIVDKYVRESPSSNVGIIACGPPKMMDELSHTMSLNVTKWDKSVDYYSEFQIW</sequence>
<dbReference type="Pfam" id="PF08022">
    <property type="entry name" value="FAD_binding_8"/>
    <property type="match status" value="1"/>
</dbReference>
<feature type="transmembrane region" description="Helical" evidence="11">
    <location>
        <begin position="316"/>
        <end position="334"/>
    </location>
</feature>
<keyword evidence="4 11" id="KW-0812">Transmembrane</keyword>
<feature type="transmembrane region" description="Helical" evidence="11">
    <location>
        <begin position="285"/>
        <end position="304"/>
    </location>
</feature>
<dbReference type="Pfam" id="PF08030">
    <property type="entry name" value="NAD_binding_6"/>
    <property type="match status" value="1"/>
</dbReference>
<dbReference type="EMBL" id="JQFK01000023">
    <property type="protein sequence ID" value="KGK38194.1"/>
    <property type="molecule type" value="Genomic_DNA"/>
</dbReference>
<reference evidence="17" key="1">
    <citation type="journal article" date="2014" name="Microb. Cell Fact.">
        <title>Exploiting Issatchenkia orientalis SD108 for succinic acid production.</title>
        <authorList>
            <person name="Xiao H."/>
            <person name="Shao Z."/>
            <person name="Jiang Y."/>
            <person name="Dole S."/>
            <person name="Zhao H."/>
        </authorList>
    </citation>
    <scope>NUCLEOTIDE SEQUENCE [LARGE SCALE GENOMIC DNA]</scope>
    <source>
        <strain evidence="17">SD108</strain>
    </source>
</reference>
<evidence type="ECO:0000256" key="3">
    <source>
        <dbReference type="ARBA" id="ARBA00022630"/>
    </source>
</evidence>
<evidence type="ECO:0000256" key="2">
    <source>
        <dbReference type="ARBA" id="ARBA00022448"/>
    </source>
</evidence>
<keyword evidence="10 11" id="KW-0472">Membrane</keyword>
<comment type="caution">
    <text evidence="16">The sequence shown here is derived from an EMBL/GenBank/DDBJ whole genome shotgun (WGS) entry which is preliminary data.</text>
</comment>
<keyword evidence="2" id="KW-0813">Transport</keyword>
<dbReference type="GO" id="GO:0006826">
    <property type="term" value="P:iron ion transport"/>
    <property type="evidence" value="ECO:0007669"/>
    <property type="project" value="TreeGrafter"/>
</dbReference>
<dbReference type="PANTHER" id="PTHR32361:SF25">
    <property type="entry name" value="FERRIC_CUPRIC REDUCTASE TRANSMEMBRANE COMPONENT 1"/>
    <property type="match status" value="1"/>
</dbReference>
<keyword evidence="9" id="KW-0406">Ion transport</keyword>
<dbReference type="HOGENOM" id="CLU_010365_4_0_1"/>
<dbReference type="Proteomes" id="UP000029867">
    <property type="component" value="Unassembled WGS sequence"/>
</dbReference>
<proteinExistence type="predicted"/>
<evidence type="ECO:0000256" key="4">
    <source>
        <dbReference type="ARBA" id="ARBA00022692"/>
    </source>
</evidence>
<dbReference type="GO" id="GO:0005886">
    <property type="term" value="C:plasma membrane"/>
    <property type="evidence" value="ECO:0007669"/>
    <property type="project" value="TreeGrafter"/>
</dbReference>
<dbReference type="GO" id="GO:0006879">
    <property type="term" value="P:intracellular iron ion homeostasis"/>
    <property type="evidence" value="ECO:0007669"/>
    <property type="project" value="TreeGrafter"/>
</dbReference>
<accession>A0A099P1K8</accession>
<evidence type="ECO:0000256" key="6">
    <source>
        <dbReference type="ARBA" id="ARBA00022982"/>
    </source>
</evidence>
<dbReference type="SUPFAM" id="SSF52343">
    <property type="entry name" value="Ferredoxin reductase-like, C-terminal NADP-linked domain"/>
    <property type="match status" value="1"/>
</dbReference>
<evidence type="ECO:0000256" key="11">
    <source>
        <dbReference type="SAM" id="Phobius"/>
    </source>
</evidence>
<organism evidence="16 17">
    <name type="scientific">Pichia kudriavzevii</name>
    <name type="common">Yeast</name>
    <name type="synonym">Issatchenkia orientalis</name>
    <dbReference type="NCBI Taxonomy" id="4909"/>
    <lineage>
        <taxon>Eukaryota</taxon>
        <taxon>Fungi</taxon>
        <taxon>Dikarya</taxon>
        <taxon>Ascomycota</taxon>
        <taxon>Saccharomycotina</taxon>
        <taxon>Pichiomycetes</taxon>
        <taxon>Pichiales</taxon>
        <taxon>Pichiaceae</taxon>
        <taxon>Pichia</taxon>
    </lineage>
</organism>
<feature type="domain" description="Ferric reductase NAD binding" evidence="15">
    <location>
        <begin position="529"/>
        <end position="672"/>
    </location>
</feature>
<evidence type="ECO:0000259" key="14">
    <source>
        <dbReference type="Pfam" id="PF08022"/>
    </source>
</evidence>
<dbReference type="AlphaFoldDB" id="A0A099P1K8"/>
<dbReference type="GO" id="GO:0000293">
    <property type="term" value="F:ferric-chelate reductase activity"/>
    <property type="evidence" value="ECO:0007669"/>
    <property type="project" value="UniProtKB-ARBA"/>
</dbReference>
<feature type="signal peptide" evidence="12">
    <location>
        <begin position="1"/>
        <end position="17"/>
    </location>
</feature>
<dbReference type="CDD" id="cd06186">
    <property type="entry name" value="NOX_Duox_like_FAD_NADP"/>
    <property type="match status" value="1"/>
</dbReference>
<keyword evidence="5" id="KW-0274">FAD</keyword>
<evidence type="ECO:0000256" key="7">
    <source>
        <dbReference type="ARBA" id="ARBA00022989"/>
    </source>
</evidence>
<feature type="domain" description="FAD-binding 8" evidence="14">
    <location>
        <begin position="426"/>
        <end position="519"/>
    </location>
</feature>
<dbReference type="InterPro" id="IPR013121">
    <property type="entry name" value="Fe_red_NAD-bd_6"/>
</dbReference>
<dbReference type="Pfam" id="PF01794">
    <property type="entry name" value="Ferric_reduct"/>
    <property type="match status" value="1"/>
</dbReference>
<evidence type="ECO:0000256" key="8">
    <source>
        <dbReference type="ARBA" id="ARBA00023002"/>
    </source>
</evidence>
<name>A0A099P1K8_PICKU</name>
<dbReference type="Gene3D" id="3.40.50.80">
    <property type="entry name" value="Nucleotide-binding domain of ferredoxin-NADP reductase (FNR) module"/>
    <property type="match status" value="1"/>
</dbReference>
<evidence type="ECO:0000256" key="9">
    <source>
        <dbReference type="ARBA" id="ARBA00023065"/>
    </source>
</evidence>
<evidence type="ECO:0000259" key="15">
    <source>
        <dbReference type="Pfam" id="PF08030"/>
    </source>
</evidence>
<feature type="domain" description="Ferric oxidoreductase" evidence="13">
    <location>
        <begin position="277"/>
        <end position="392"/>
    </location>
</feature>
<dbReference type="InterPro" id="IPR039261">
    <property type="entry name" value="FNR_nucleotide-bd"/>
</dbReference>
<feature type="transmembrane region" description="Helical" evidence="11">
    <location>
        <begin position="208"/>
        <end position="225"/>
    </location>
</feature>